<feature type="region of interest" description="Disordered" evidence="1">
    <location>
        <begin position="1"/>
        <end position="21"/>
    </location>
</feature>
<evidence type="ECO:0000256" key="1">
    <source>
        <dbReference type="SAM" id="MobiDB-lite"/>
    </source>
</evidence>
<proteinExistence type="predicted"/>
<reference evidence="2 3" key="1">
    <citation type="submission" date="2005-09" db="EMBL/GenBank/DDBJ databases">
        <authorList>
            <person name="Mural R.J."/>
            <person name="Li P.W."/>
            <person name="Adams M.D."/>
            <person name="Amanatides P.G."/>
            <person name="Baden-Tillson H."/>
            <person name="Barnstead M."/>
            <person name="Chin S.H."/>
            <person name="Dew I."/>
            <person name="Evans C.A."/>
            <person name="Ferriera S."/>
            <person name="Flanigan M."/>
            <person name="Fosler C."/>
            <person name="Glodek A."/>
            <person name="Gu Z."/>
            <person name="Holt R.A."/>
            <person name="Jennings D."/>
            <person name="Kraft C.L."/>
            <person name="Lu F."/>
            <person name="Nguyen T."/>
            <person name="Nusskern D.R."/>
            <person name="Pfannkoch C.M."/>
            <person name="Sitter C."/>
            <person name="Sutton G.G."/>
            <person name="Venter J.C."/>
            <person name="Wang Z."/>
            <person name="Woodage T."/>
            <person name="Zheng X.H."/>
            <person name="Zhong F."/>
        </authorList>
    </citation>
    <scope>NUCLEOTIDE SEQUENCE [LARGE SCALE GENOMIC DNA]</scope>
    <source>
        <strain>BN</strain>
        <strain evidence="3">Sprague-Dawley</strain>
    </source>
</reference>
<dbReference type="Proteomes" id="UP000234681">
    <property type="component" value="Chromosome 9"/>
</dbReference>
<dbReference type="EMBL" id="CH473997">
    <property type="protein sequence ID" value="EDL91824.1"/>
    <property type="molecule type" value="Genomic_DNA"/>
</dbReference>
<evidence type="ECO:0000313" key="3">
    <source>
        <dbReference type="Proteomes" id="UP000234681"/>
    </source>
</evidence>
<evidence type="ECO:0000313" key="2">
    <source>
        <dbReference type="EMBL" id="EDL91824.1"/>
    </source>
</evidence>
<accession>A6JRB3</accession>
<gene>
    <name evidence="2" type="ORF">rCG_55553</name>
</gene>
<organism evidence="2 3">
    <name type="scientific">Rattus norvegicus</name>
    <name type="common">Rat</name>
    <dbReference type="NCBI Taxonomy" id="10116"/>
    <lineage>
        <taxon>Eukaryota</taxon>
        <taxon>Metazoa</taxon>
        <taxon>Chordata</taxon>
        <taxon>Craniata</taxon>
        <taxon>Vertebrata</taxon>
        <taxon>Euteleostomi</taxon>
        <taxon>Mammalia</taxon>
        <taxon>Eutheria</taxon>
        <taxon>Euarchontoglires</taxon>
        <taxon>Glires</taxon>
        <taxon>Rodentia</taxon>
        <taxon>Myomorpha</taxon>
        <taxon>Muroidea</taxon>
        <taxon>Muridae</taxon>
        <taxon>Murinae</taxon>
        <taxon>Rattus</taxon>
    </lineage>
</organism>
<sequence>MHCCRVSFEGSGEETKSRSTF</sequence>
<name>A6JRB3_RAT</name>
<dbReference type="AlphaFoldDB" id="A6JRB3"/>
<protein>
    <submittedName>
        <fullName evidence="2">RCG55553</fullName>
    </submittedName>
</protein>